<name>A0A9X2L303_9BACT</name>
<dbReference type="GO" id="GO:0015979">
    <property type="term" value="P:photosynthesis"/>
    <property type="evidence" value="ECO:0007669"/>
    <property type="project" value="UniProtKB-KW"/>
</dbReference>
<dbReference type="SUPFAM" id="SSF110296">
    <property type="entry name" value="Oligoxyloglucan reducing end-specific cellobiohydrolase"/>
    <property type="match status" value="1"/>
</dbReference>
<keyword evidence="2" id="KW-0604">Photosystem II</keyword>
<feature type="signal peptide" evidence="3">
    <location>
        <begin position="1"/>
        <end position="19"/>
    </location>
</feature>
<keyword evidence="3" id="KW-0732">Signal</keyword>
<dbReference type="Gene3D" id="2.130.10.10">
    <property type="entry name" value="YVTN repeat-like/Quinoprotein amine dehydrogenase"/>
    <property type="match status" value="2"/>
</dbReference>
<feature type="domain" description="Photosynthesis system II assembly factor Ycf48/Hcf136-like" evidence="4">
    <location>
        <begin position="68"/>
        <end position="196"/>
    </location>
</feature>
<protein>
    <submittedName>
        <fullName evidence="6">YCF48-related protein</fullName>
    </submittedName>
</protein>
<keyword evidence="7" id="KW-1185">Reference proteome</keyword>
<dbReference type="Pfam" id="PF18962">
    <property type="entry name" value="Por_Secre_tail"/>
    <property type="match status" value="1"/>
</dbReference>
<dbReference type="AlphaFoldDB" id="A0A9X2L303"/>
<organism evidence="6 7">
    <name type="scientific">Gracilimonas sediminicola</name>
    <dbReference type="NCBI Taxonomy" id="2952158"/>
    <lineage>
        <taxon>Bacteria</taxon>
        <taxon>Pseudomonadati</taxon>
        <taxon>Balneolota</taxon>
        <taxon>Balneolia</taxon>
        <taxon>Balneolales</taxon>
        <taxon>Balneolaceae</taxon>
        <taxon>Gracilimonas</taxon>
    </lineage>
</organism>
<dbReference type="InterPro" id="IPR015943">
    <property type="entry name" value="WD40/YVTN_repeat-like_dom_sf"/>
</dbReference>
<evidence type="ECO:0000256" key="2">
    <source>
        <dbReference type="ARBA" id="ARBA00023276"/>
    </source>
</evidence>
<dbReference type="PANTHER" id="PTHR47199:SF2">
    <property type="entry name" value="PHOTOSYSTEM II STABILITY_ASSEMBLY FACTOR HCF136, CHLOROPLASTIC"/>
    <property type="match status" value="1"/>
</dbReference>
<evidence type="ECO:0000259" key="4">
    <source>
        <dbReference type="Pfam" id="PF14870"/>
    </source>
</evidence>
<reference evidence="6" key="1">
    <citation type="submission" date="2022-06" db="EMBL/GenBank/DDBJ databases">
        <title>Gracilimonas sp. CAU 1638 isolated from sea sediment.</title>
        <authorList>
            <person name="Kim W."/>
        </authorList>
    </citation>
    <scope>NUCLEOTIDE SEQUENCE</scope>
    <source>
        <strain evidence="6">CAU 1638</strain>
    </source>
</reference>
<dbReference type="Proteomes" id="UP001139125">
    <property type="component" value="Unassembled WGS sequence"/>
</dbReference>
<dbReference type="Gene3D" id="2.60.40.4070">
    <property type="match status" value="1"/>
</dbReference>
<dbReference type="EMBL" id="JANDBC010000001">
    <property type="protein sequence ID" value="MCP9291304.1"/>
    <property type="molecule type" value="Genomic_DNA"/>
</dbReference>
<dbReference type="Pfam" id="PF14870">
    <property type="entry name" value="PSII_BNR"/>
    <property type="match status" value="1"/>
</dbReference>
<sequence length="424" mass="48428">MKKLLLFFLCLFSTSTAFAQWEEVYRTDSYVFGGLYFFDDELGFALYNGYDHFYKTNDGFETSEFLQIPEVYSIEEFTFYDSLNGLALGPEDNLHRTKDGGQSWSVDLLGVDEPLYLESMFTIGRDTIYVGGRKLLRSTNGGESWETIADYSTLFGNHGETMYERETLIDFKLGGGQRNLFITNYFVYRTSDDGENLNPLPLPIKEKNILSHYFVDSYVEGNSVYVLSNSRGYPKKLFKSHDLGNTWQVIELPLNDYISINGVSTDTVFISGDKGVLLETTNGFNSWSKTVIDPDTQINDVLFTKNKTGYLVTNQRIYRNNRFRVITSSEDKHPTQAYGISLEQNYPNPFNPTTNIRFTLSQPSNVVVSVYNILGRKVDQLYNGLKSTGNHTITFDASQLSGGIYFYELKTSSFAERKKMMLIK</sequence>
<evidence type="ECO:0000256" key="1">
    <source>
        <dbReference type="ARBA" id="ARBA00022531"/>
    </source>
</evidence>
<dbReference type="RefSeq" id="WP_255134128.1">
    <property type="nucleotide sequence ID" value="NZ_JANDBC010000001.1"/>
</dbReference>
<dbReference type="PANTHER" id="PTHR47199">
    <property type="entry name" value="PHOTOSYSTEM II STABILITY/ASSEMBLY FACTOR HCF136, CHLOROPLASTIC"/>
    <property type="match status" value="1"/>
</dbReference>
<accession>A0A9X2L303</accession>
<feature type="domain" description="Secretion system C-terminal sorting" evidence="5">
    <location>
        <begin position="346"/>
        <end position="420"/>
    </location>
</feature>
<dbReference type="GO" id="GO:0009523">
    <property type="term" value="C:photosystem II"/>
    <property type="evidence" value="ECO:0007669"/>
    <property type="project" value="UniProtKB-KW"/>
</dbReference>
<dbReference type="InterPro" id="IPR026444">
    <property type="entry name" value="Secre_tail"/>
</dbReference>
<gene>
    <name evidence="6" type="ORF">NM125_06890</name>
</gene>
<evidence type="ECO:0000259" key="5">
    <source>
        <dbReference type="Pfam" id="PF18962"/>
    </source>
</evidence>
<evidence type="ECO:0000256" key="3">
    <source>
        <dbReference type="SAM" id="SignalP"/>
    </source>
</evidence>
<dbReference type="NCBIfam" id="TIGR04183">
    <property type="entry name" value="Por_Secre_tail"/>
    <property type="match status" value="1"/>
</dbReference>
<evidence type="ECO:0000313" key="7">
    <source>
        <dbReference type="Proteomes" id="UP001139125"/>
    </source>
</evidence>
<dbReference type="InterPro" id="IPR028203">
    <property type="entry name" value="PSII_CF48-like_dom"/>
</dbReference>
<comment type="caution">
    <text evidence="6">The sequence shown here is derived from an EMBL/GenBank/DDBJ whole genome shotgun (WGS) entry which is preliminary data.</text>
</comment>
<evidence type="ECO:0000313" key="6">
    <source>
        <dbReference type="EMBL" id="MCP9291304.1"/>
    </source>
</evidence>
<feature type="chain" id="PRO_5040840772" evidence="3">
    <location>
        <begin position="20"/>
        <end position="424"/>
    </location>
</feature>
<keyword evidence="1" id="KW-0602">Photosynthesis</keyword>
<proteinExistence type="predicted"/>